<feature type="region of interest" description="Disordered" evidence="1">
    <location>
        <begin position="447"/>
        <end position="491"/>
    </location>
</feature>
<sequence length="555" mass="62993">MSCPPDLLYTFPECTSDLRAGWTSSPNVRGSFSILWSSLFTIFLCTWTVLCLNVPAPGDTLWRKIKRKLRWSLLAIFGPEFLVSFAIGHLAAAKRSVKAFQALGHDEWSLRHAFYADMGGFLLKTTDRECFPVNSVHIHWLVEHKHIPFPSTTRAEIEDKSKADVFAKSITLMQTSWFLLQCFGRWAQHLPITTLELGTLAFVFCTIPTYYFWWHKPLDVSTPTVLQHDLVIATLRTARGLPVSDYKQTPLDWVDDLTPSWSLTVMPHLGYKSEGTLEHRLPNDRLPNINYTEQILLFCITCFYSAIHIFGWNFSFATQVEMYLWRASSITHLLATFLFWVIDRHQSWHKRGFYGRAFKRVVGVFRWIWNTRGARRASTMDIIAADHADPGQDANDVQMTTIVEDSEESSTEDLALECDAVSTASPKASQESATTAIRDFGVASASDERNISSSSDKQADVTSAPADDESTIETTTPMDPKQMVTPSAVSSKRKTKAETYTNYTVPKYEVVFMVTVTSCYALARLFLLVELFIAFRSLPVLAYAEVKWSDFIPHF</sequence>
<feature type="transmembrane region" description="Helical" evidence="2">
    <location>
        <begin position="34"/>
        <end position="52"/>
    </location>
</feature>
<gene>
    <name evidence="3" type="ORF">AMS68_002862</name>
</gene>
<accession>A0A6H0XRT7</accession>
<dbReference type="EMBL" id="CP051140">
    <property type="protein sequence ID" value="QIW97344.1"/>
    <property type="molecule type" value="Genomic_DNA"/>
</dbReference>
<evidence type="ECO:0000256" key="1">
    <source>
        <dbReference type="SAM" id="MobiDB-lite"/>
    </source>
</evidence>
<evidence type="ECO:0000313" key="4">
    <source>
        <dbReference type="Proteomes" id="UP000503462"/>
    </source>
</evidence>
<evidence type="ECO:0000256" key="2">
    <source>
        <dbReference type="SAM" id="Phobius"/>
    </source>
</evidence>
<keyword evidence="2" id="KW-1133">Transmembrane helix</keyword>
<reference evidence="3 4" key="1">
    <citation type="journal article" date="2016" name="Sci. Rep.">
        <title>Peltaster fructicola genome reveals evolution from an invasive phytopathogen to an ectophytic parasite.</title>
        <authorList>
            <person name="Xu C."/>
            <person name="Chen H."/>
            <person name="Gleason M.L."/>
            <person name="Xu J.R."/>
            <person name="Liu H."/>
            <person name="Zhang R."/>
            <person name="Sun G."/>
        </authorList>
    </citation>
    <scope>NUCLEOTIDE SEQUENCE [LARGE SCALE GENOMIC DNA]</scope>
    <source>
        <strain evidence="3 4">LNHT1506</strain>
    </source>
</reference>
<organism evidence="3 4">
    <name type="scientific">Peltaster fructicola</name>
    <dbReference type="NCBI Taxonomy" id="286661"/>
    <lineage>
        <taxon>Eukaryota</taxon>
        <taxon>Fungi</taxon>
        <taxon>Dikarya</taxon>
        <taxon>Ascomycota</taxon>
        <taxon>Pezizomycotina</taxon>
        <taxon>Dothideomycetes</taxon>
        <taxon>Dothideomycetes incertae sedis</taxon>
        <taxon>Peltaster</taxon>
    </lineage>
</organism>
<dbReference type="OrthoDB" id="9451547at2759"/>
<feature type="transmembrane region" description="Helical" evidence="2">
    <location>
        <begin position="195"/>
        <end position="213"/>
    </location>
</feature>
<feature type="transmembrane region" description="Helical" evidence="2">
    <location>
        <begin position="295"/>
        <end position="317"/>
    </location>
</feature>
<proteinExistence type="predicted"/>
<name>A0A6H0XRT7_9PEZI</name>
<dbReference type="AlphaFoldDB" id="A0A6H0XRT7"/>
<dbReference type="Proteomes" id="UP000503462">
    <property type="component" value="Chromosome 2"/>
</dbReference>
<protein>
    <submittedName>
        <fullName evidence="3">Uncharacterized protein</fullName>
    </submittedName>
</protein>
<feature type="transmembrane region" description="Helical" evidence="2">
    <location>
        <begin position="510"/>
        <end position="535"/>
    </location>
</feature>
<keyword evidence="2" id="KW-0812">Transmembrane</keyword>
<keyword evidence="4" id="KW-1185">Reference proteome</keyword>
<dbReference type="PANTHER" id="PTHR35043:SF8">
    <property type="entry name" value="DUF4220 DOMAIN-CONTAINING PROTEIN"/>
    <property type="match status" value="1"/>
</dbReference>
<feature type="transmembrane region" description="Helical" evidence="2">
    <location>
        <begin position="323"/>
        <end position="342"/>
    </location>
</feature>
<feature type="transmembrane region" description="Helical" evidence="2">
    <location>
        <begin position="73"/>
        <end position="92"/>
    </location>
</feature>
<evidence type="ECO:0000313" key="3">
    <source>
        <dbReference type="EMBL" id="QIW97344.1"/>
    </source>
</evidence>
<keyword evidence="2" id="KW-0472">Membrane</keyword>
<dbReference type="PANTHER" id="PTHR35043">
    <property type="entry name" value="TRANSCRIPTION FACTOR DOMAIN-CONTAINING PROTEIN"/>
    <property type="match status" value="1"/>
</dbReference>